<reference evidence="7" key="1">
    <citation type="submission" date="2020-09" db="EMBL/GenBank/DDBJ databases">
        <authorList>
            <person name="Yoon J.-W."/>
        </authorList>
    </citation>
    <scope>NUCLEOTIDE SEQUENCE</scope>
    <source>
        <strain evidence="7">KMU-158</strain>
    </source>
</reference>
<comment type="caution">
    <text evidence="7">The sequence shown here is derived from an EMBL/GenBank/DDBJ whole genome shotgun (WGS) entry which is preliminary data.</text>
</comment>
<dbReference type="Pfam" id="PF14310">
    <property type="entry name" value="Fn3-like"/>
    <property type="match status" value="1"/>
</dbReference>
<dbReference type="InterPro" id="IPR002772">
    <property type="entry name" value="Glyco_hydro_3_C"/>
</dbReference>
<feature type="domain" description="Fibronectin type III-like" evidence="6">
    <location>
        <begin position="589"/>
        <end position="659"/>
    </location>
</feature>
<evidence type="ECO:0000256" key="1">
    <source>
        <dbReference type="ARBA" id="ARBA00005336"/>
    </source>
</evidence>
<dbReference type="InterPro" id="IPR050288">
    <property type="entry name" value="Cellulose_deg_GH3"/>
</dbReference>
<dbReference type="SMART" id="SM01217">
    <property type="entry name" value="Fn3_like"/>
    <property type="match status" value="1"/>
</dbReference>
<dbReference type="RefSeq" id="WP_190766869.1">
    <property type="nucleotide sequence ID" value="NZ_JACXLD010000017.1"/>
</dbReference>
<sequence>MNKNNNEAGVQKLEFKVSELLSQLTLPEKISLCAGASLFKTRGVPRLGIGKMKLSDGPRGVAFHSVLRRCTAFPSGIAQAATWNPELMQQLGVALADECRSIGGRVILGPAINITRTPLNGRTFEYLSEDPYLNARLAVPMIQGIQSRGVAACAKHFAANNQEKDRIRITAKVSERALEEIYYPAFKAAVEQADVWSVMAAYNGVNEASCCDNAELLTKKLRKDYRFQGFVVSDWFAVRRTQSPESCVKAGLNLEMPGWGSKYSKRNLHKAFEEGKFTESELDNVVAPLLRVMLLTGHIDSDCRAVPEHKGARNTAEHQALALTIAEQSIVLLKNEHQLLPLKSELIKKIAVLGPHANRRHCYPLWGGSAGVWSPYEVTPLKGLKAENRGRFEFVAKAEDADAALVFVGLTHRPGVDSEGVDRADLSLTEKHRRLIEETVTKNPNTVVVLINGSPVEMPWLDKVPAVLECWYGGMESGRAIANVLYGEVNPSGKLPVSFPQKLEDSPAHRSARTYPGDTQTVHYDEDLLVGYRHFDRAEIEPLFPFGHGLSYSRFAYGEGQLNKAQLSSEDTLELSFTLTNIGEREGAEVVQLYIAREAAEADRPPQVLKAFRRIVLQPGESQQVTFTLPVSELAEFCETRRAWVLPPGNYTTRLGSSSRDIRQILSFCYH</sequence>
<evidence type="ECO:0000256" key="4">
    <source>
        <dbReference type="ARBA" id="ARBA00032194"/>
    </source>
</evidence>
<dbReference type="Gene3D" id="2.60.40.10">
    <property type="entry name" value="Immunoglobulins"/>
    <property type="match status" value="1"/>
</dbReference>
<evidence type="ECO:0000256" key="3">
    <source>
        <dbReference type="ARBA" id="ARBA00031448"/>
    </source>
</evidence>
<name>A0A927C2S4_9GAMM</name>
<dbReference type="FunFam" id="2.60.40.10:FF:000495">
    <property type="entry name" value="Periplasmic beta-glucosidase"/>
    <property type="match status" value="1"/>
</dbReference>
<dbReference type="Gene3D" id="3.40.50.1700">
    <property type="entry name" value="Glycoside hydrolase family 3 C-terminal domain"/>
    <property type="match status" value="1"/>
</dbReference>
<dbReference type="SUPFAM" id="SSF52279">
    <property type="entry name" value="Beta-D-glucan exohydrolase, C-terminal domain"/>
    <property type="match status" value="1"/>
</dbReference>
<dbReference type="InterPro" id="IPR001764">
    <property type="entry name" value="Glyco_hydro_3_N"/>
</dbReference>
<dbReference type="Pfam" id="PF00933">
    <property type="entry name" value="Glyco_hydro_3"/>
    <property type="match status" value="1"/>
</dbReference>
<dbReference type="InterPro" id="IPR013783">
    <property type="entry name" value="Ig-like_fold"/>
</dbReference>
<dbReference type="AlphaFoldDB" id="A0A927C2S4"/>
<comment type="similarity">
    <text evidence="1">Belongs to the glycosyl hydrolase 3 family.</text>
</comment>
<evidence type="ECO:0000313" key="8">
    <source>
        <dbReference type="Proteomes" id="UP000610558"/>
    </source>
</evidence>
<dbReference type="Pfam" id="PF01915">
    <property type="entry name" value="Glyco_hydro_3_C"/>
    <property type="match status" value="1"/>
</dbReference>
<accession>A0A927C2S4</accession>
<protein>
    <recommendedName>
        <fullName evidence="5">Beta-D-glucoside glucohydrolase</fullName>
    </recommendedName>
    <alternativeName>
        <fullName evidence="3">Cellobiase</fullName>
    </alternativeName>
    <alternativeName>
        <fullName evidence="4">Gentiobiase</fullName>
    </alternativeName>
</protein>
<keyword evidence="2 7" id="KW-0378">Hydrolase</keyword>
<dbReference type="GO" id="GO:0008422">
    <property type="term" value="F:beta-glucosidase activity"/>
    <property type="evidence" value="ECO:0007669"/>
    <property type="project" value="UniProtKB-ARBA"/>
</dbReference>
<dbReference type="InterPro" id="IPR017853">
    <property type="entry name" value="GH"/>
</dbReference>
<dbReference type="InterPro" id="IPR036881">
    <property type="entry name" value="Glyco_hydro_3_C_sf"/>
</dbReference>
<dbReference type="Gene3D" id="3.20.20.300">
    <property type="entry name" value="Glycoside hydrolase, family 3, N-terminal domain"/>
    <property type="match status" value="1"/>
</dbReference>
<evidence type="ECO:0000256" key="5">
    <source>
        <dbReference type="ARBA" id="ARBA00032594"/>
    </source>
</evidence>
<gene>
    <name evidence="7" type="ORF">IB286_14710</name>
</gene>
<dbReference type="GO" id="GO:0005975">
    <property type="term" value="P:carbohydrate metabolic process"/>
    <property type="evidence" value="ECO:0007669"/>
    <property type="project" value="InterPro"/>
</dbReference>
<proteinExistence type="inferred from homology"/>
<dbReference type="SUPFAM" id="SSF51445">
    <property type="entry name" value="(Trans)glycosidases"/>
    <property type="match status" value="1"/>
</dbReference>
<dbReference type="InterPro" id="IPR026891">
    <property type="entry name" value="Fn3-like"/>
</dbReference>
<organism evidence="7 8">
    <name type="scientific">Spongiibacter pelagi</name>
    <dbReference type="NCBI Taxonomy" id="2760804"/>
    <lineage>
        <taxon>Bacteria</taxon>
        <taxon>Pseudomonadati</taxon>
        <taxon>Pseudomonadota</taxon>
        <taxon>Gammaproteobacteria</taxon>
        <taxon>Cellvibrionales</taxon>
        <taxon>Spongiibacteraceae</taxon>
        <taxon>Spongiibacter</taxon>
    </lineage>
</organism>
<evidence type="ECO:0000259" key="6">
    <source>
        <dbReference type="SMART" id="SM01217"/>
    </source>
</evidence>
<evidence type="ECO:0000256" key="2">
    <source>
        <dbReference type="ARBA" id="ARBA00022801"/>
    </source>
</evidence>
<dbReference type="EMBL" id="JACXLD010000017">
    <property type="protein sequence ID" value="MBD2860250.1"/>
    <property type="molecule type" value="Genomic_DNA"/>
</dbReference>
<evidence type="ECO:0000313" key="7">
    <source>
        <dbReference type="EMBL" id="MBD2860250.1"/>
    </source>
</evidence>
<dbReference type="InterPro" id="IPR036962">
    <property type="entry name" value="Glyco_hydro_3_N_sf"/>
</dbReference>
<dbReference type="PANTHER" id="PTHR42715">
    <property type="entry name" value="BETA-GLUCOSIDASE"/>
    <property type="match status" value="1"/>
</dbReference>
<dbReference type="PANTHER" id="PTHR42715:SF10">
    <property type="entry name" value="BETA-GLUCOSIDASE"/>
    <property type="match status" value="1"/>
</dbReference>
<keyword evidence="8" id="KW-1185">Reference proteome</keyword>
<dbReference type="Proteomes" id="UP000610558">
    <property type="component" value="Unassembled WGS sequence"/>
</dbReference>
<dbReference type="PRINTS" id="PR00133">
    <property type="entry name" value="GLHYDRLASE3"/>
</dbReference>